<proteinExistence type="predicted"/>
<gene>
    <name evidence="1" type="ORF">MM415B00372_0047</name>
</gene>
<protein>
    <submittedName>
        <fullName evidence="1">Uncharacterized protein</fullName>
    </submittedName>
</protein>
<name>A0A6M3J7F8_9ZZZZ</name>
<sequence length="60" mass="7189">MIYHTCLGWLFNQIGNIFFRLNGRLDGLHKDNQLYRMMIWAWAISYGHYDTVTGIKYFGK</sequence>
<reference evidence="1" key="1">
    <citation type="submission" date="2020-03" db="EMBL/GenBank/DDBJ databases">
        <title>The deep terrestrial virosphere.</title>
        <authorList>
            <person name="Holmfeldt K."/>
            <person name="Nilsson E."/>
            <person name="Simone D."/>
            <person name="Lopez-Fernandez M."/>
            <person name="Wu X."/>
            <person name="de Brujin I."/>
            <person name="Lundin D."/>
            <person name="Andersson A."/>
            <person name="Bertilsson S."/>
            <person name="Dopson M."/>
        </authorList>
    </citation>
    <scope>NUCLEOTIDE SEQUENCE</scope>
    <source>
        <strain evidence="1">MM415B00372</strain>
    </source>
</reference>
<accession>A0A6M3J7F8</accession>
<evidence type="ECO:0000313" key="1">
    <source>
        <dbReference type="EMBL" id="QJA65856.1"/>
    </source>
</evidence>
<dbReference type="EMBL" id="MT141545">
    <property type="protein sequence ID" value="QJA65856.1"/>
    <property type="molecule type" value="Genomic_DNA"/>
</dbReference>
<dbReference type="AlphaFoldDB" id="A0A6M3J7F8"/>
<organism evidence="1">
    <name type="scientific">viral metagenome</name>
    <dbReference type="NCBI Taxonomy" id="1070528"/>
    <lineage>
        <taxon>unclassified sequences</taxon>
        <taxon>metagenomes</taxon>
        <taxon>organismal metagenomes</taxon>
    </lineage>
</organism>